<dbReference type="InterPro" id="IPR005648">
    <property type="entry name" value="FlgD"/>
</dbReference>
<keyword evidence="3 5" id="KW-1005">Bacterial flagellum biogenesis</keyword>
<protein>
    <recommendedName>
        <fullName evidence="2 5">Basal-body rod modification protein FlgD</fullName>
    </recommendedName>
</protein>
<dbReference type="Gene3D" id="2.60.40.4070">
    <property type="match status" value="1"/>
</dbReference>
<keyword evidence="7" id="KW-0969">Cilium</keyword>
<dbReference type="Pfam" id="PF03963">
    <property type="entry name" value="FlgD"/>
    <property type="match status" value="1"/>
</dbReference>
<accession>Q1K368</accession>
<comment type="similarity">
    <text evidence="1 5">Belongs to the FlgD family.</text>
</comment>
<dbReference type="OrthoDB" id="9785233at2"/>
<name>Q1K368_DESA6</name>
<evidence type="ECO:0000256" key="2">
    <source>
        <dbReference type="ARBA" id="ARBA00016013"/>
    </source>
</evidence>
<evidence type="ECO:0000256" key="3">
    <source>
        <dbReference type="ARBA" id="ARBA00022795"/>
    </source>
</evidence>
<evidence type="ECO:0000256" key="5">
    <source>
        <dbReference type="RuleBase" id="RU362076"/>
    </source>
</evidence>
<evidence type="ECO:0000259" key="6">
    <source>
        <dbReference type="Pfam" id="PF13860"/>
    </source>
</evidence>
<dbReference type="EMBL" id="AAEW02000002">
    <property type="protein sequence ID" value="EAT17106.1"/>
    <property type="molecule type" value="Genomic_DNA"/>
</dbReference>
<feature type="domain" description="FlgD/Vpr Ig-like" evidence="6">
    <location>
        <begin position="104"/>
        <end position="175"/>
    </location>
</feature>
<dbReference type="InterPro" id="IPR025965">
    <property type="entry name" value="FlgD/Vpr_Ig-like"/>
</dbReference>
<dbReference type="Gene3D" id="2.30.30.910">
    <property type="match status" value="1"/>
</dbReference>
<evidence type="ECO:0000313" key="7">
    <source>
        <dbReference type="EMBL" id="EAT17106.1"/>
    </source>
</evidence>
<evidence type="ECO:0000256" key="4">
    <source>
        <dbReference type="ARBA" id="ARBA00024746"/>
    </source>
</evidence>
<dbReference type="Pfam" id="PF13860">
    <property type="entry name" value="FlgD_ig"/>
    <property type="match status" value="1"/>
</dbReference>
<organism evidence="7 8">
    <name type="scientific">Desulfuromonas acetoxidans (strain DSM 684 / 11070)</name>
    <dbReference type="NCBI Taxonomy" id="281689"/>
    <lineage>
        <taxon>Bacteria</taxon>
        <taxon>Pseudomonadati</taxon>
        <taxon>Thermodesulfobacteriota</taxon>
        <taxon>Desulfuromonadia</taxon>
        <taxon>Desulfuromonadales</taxon>
        <taxon>Desulfuromonadaceae</taxon>
        <taxon>Desulfuromonas</taxon>
    </lineage>
</organism>
<keyword evidence="8" id="KW-1185">Reference proteome</keyword>
<keyword evidence="7" id="KW-0966">Cell projection</keyword>
<reference evidence="7" key="1">
    <citation type="submission" date="2006-05" db="EMBL/GenBank/DDBJ databases">
        <title>Annotation of the draft genome assembly of Desulfuromonas acetoxidans DSM 684.</title>
        <authorList>
            <consortium name="US DOE Joint Genome Institute (JGI-ORNL)"/>
            <person name="Larimer F."/>
            <person name="Land M."/>
            <person name="Hauser L."/>
        </authorList>
    </citation>
    <scope>NUCLEOTIDE SEQUENCE [LARGE SCALE GENOMIC DNA]</scope>
    <source>
        <strain evidence="7">DSM 684</strain>
    </source>
</reference>
<proteinExistence type="inferred from homology"/>
<comment type="caution">
    <text evidence="7">The sequence shown here is derived from an EMBL/GenBank/DDBJ whole genome shotgun (WGS) entry which is preliminary data.</text>
</comment>
<evidence type="ECO:0000313" key="8">
    <source>
        <dbReference type="Proteomes" id="UP000005695"/>
    </source>
</evidence>
<gene>
    <name evidence="7" type="ORF">Dace_2972</name>
</gene>
<sequence>MSVTSTTETSQSSSPTYATASSKALGEADFLELLVAQLENQDPLEPQSNTEFIAQLATFSSLEQQTMTNNKLDSVISATADMQQLAGIDMLGKTVVAQSDNFYLNGDQVEIGMYLPEDATSVTVNILDEDESVVATIDSSDLSAGDNFLDWDGTDMDGNPLPEGEYSLSVEAYNSDGEIDNVLPLIKTTVDEVAMTGSGSVLSTDAGEILLSSIYSVANN</sequence>
<comment type="function">
    <text evidence="4 5">Required for flagellar hook formation. May act as a scaffolding protein.</text>
</comment>
<dbReference type="RefSeq" id="WP_005998032.1">
    <property type="nucleotide sequence ID" value="NZ_AAEW02000002.1"/>
</dbReference>
<dbReference type="AlphaFoldDB" id="Q1K368"/>
<keyword evidence="7" id="KW-0282">Flagellum</keyword>
<reference evidence="7" key="2">
    <citation type="submission" date="2006-05" db="EMBL/GenBank/DDBJ databases">
        <title>Sequencing of the draft genome and assembly of Desulfuromonas acetoxidans DSM 684.</title>
        <authorList>
            <consortium name="US DOE Joint Genome Institute (JGI-PGF)"/>
            <person name="Copeland A."/>
            <person name="Lucas S."/>
            <person name="Lapidus A."/>
            <person name="Barry K."/>
            <person name="Detter J.C."/>
            <person name="Glavina del Rio T."/>
            <person name="Hammon N."/>
            <person name="Israni S."/>
            <person name="Dalin E."/>
            <person name="Tice H."/>
            <person name="Bruce D."/>
            <person name="Pitluck S."/>
            <person name="Richardson P."/>
        </authorList>
    </citation>
    <scope>NUCLEOTIDE SEQUENCE [LARGE SCALE GENOMIC DNA]</scope>
    <source>
        <strain evidence="7">DSM 684</strain>
    </source>
</reference>
<dbReference type="GO" id="GO:0044781">
    <property type="term" value="P:bacterial-type flagellum organization"/>
    <property type="evidence" value="ECO:0007669"/>
    <property type="project" value="UniProtKB-UniRule"/>
</dbReference>
<evidence type="ECO:0000256" key="1">
    <source>
        <dbReference type="ARBA" id="ARBA00010577"/>
    </source>
</evidence>
<dbReference type="Proteomes" id="UP000005695">
    <property type="component" value="Unassembled WGS sequence"/>
</dbReference>